<evidence type="ECO:0000256" key="1">
    <source>
        <dbReference type="SAM" id="MobiDB-lite"/>
    </source>
</evidence>
<gene>
    <name evidence="2" type="ORF">B9479_008256</name>
</gene>
<evidence type="ECO:0000313" key="2">
    <source>
        <dbReference type="EMBL" id="TYJ51189.1"/>
    </source>
</evidence>
<protein>
    <submittedName>
        <fullName evidence="2">Uncharacterized protein</fullName>
    </submittedName>
</protein>
<dbReference type="EMBL" id="NIDF01000346">
    <property type="protein sequence ID" value="TYJ51189.1"/>
    <property type="molecule type" value="Genomic_DNA"/>
</dbReference>
<keyword evidence="3" id="KW-1185">Reference proteome</keyword>
<feature type="compositionally biased region" description="Polar residues" evidence="1">
    <location>
        <begin position="1"/>
        <end position="20"/>
    </location>
</feature>
<dbReference type="AlphaFoldDB" id="A0A5D3ALC3"/>
<feature type="region of interest" description="Disordered" evidence="1">
    <location>
        <begin position="1"/>
        <end position="50"/>
    </location>
</feature>
<accession>A0A5D3ALC3</accession>
<proteinExistence type="predicted"/>
<evidence type="ECO:0000313" key="3">
    <source>
        <dbReference type="Proteomes" id="UP000322245"/>
    </source>
</evidence>
<feature type="region of interest" description="Disordered" evidence="1">
    <location>
        <begin position="98"/>
        <end position="120"/>
    </location>
</feature>
<sequence>MGQAVNTPRSAPSDTLSSSKARPVARTPISAPTPLPIAPAPKRYQKKPKHKKIDGLLSYATSFIPGTYNVKIPAGDYLQKETNVDVATQISVERAKRAQEEEKAQREEAGIAQQVNTSCP</sequence>
<organism evidence="2 3">
    <name type="scientific">Cryptococcus floricola</name>
    <dbReference type="NCBI Taxonomy" id="2591691"/>
    <lineage>
        <taxon>Eukaryota</taxon>
        <taxon>Fungi</taxon>
        <taxon>Dikarya</taxon>
        <taxon>Basidiomycota</taxon>
        <taxon>Agaricomycotina</taxon>
        <taxon>Tremellomycetes</taxon>
        <taxon>Tremellales</taxon>
        <taxon>Cryptococcaceae</taxon>
        <taxon>Cryptococcus</taxon>
    </lineage>
</organism>
<dbReference type="Proteomes" id="UP000322245">
    <property type="component" value="Unassembled WGS sequence"/>
</dbReference>
<comment type="caution">
    <text evidence="2">The sequence shown here is derived from an EMBL/GenBank/DDBJ whole genome shotgun (WGS) entry which is preliminary data.</text>
</comment>
<feature type="compositionally biased region" description="Basic and acidic residues" evidence="1">
    <location>
        <begin position="98"/>
        <end position="109"/>
    </location>
</feature>
<reference evidence="2 3" key="1">
    <citation type="submission" date="2017-05" db="EMBL/GenBank/DDBJ databases">
        <title>The Genome Sequence of Tsuchiyaea wingfieldii DSM 27421.</title>
        <authorList>
            <person name="Cuomo C."/>
            <person name="Passer A."/>
            <person name="Billmyre B."/>
            <person name="Heitman J."/>
        </authorList>
    </citation>
    <scope>NUCLEOTIDE SEQUENCE [LARGE SCALE GENOMIC DNA]</scope>
    <source>
        <strain evidence="2 3">DSM 27421</strain>
    </source>
</reference>
<name>A0A5D3ALC3_9TREE</name>